<dbReference type="Proteomes" id="UP000051639">
    <property type="component" value="Unassembled WGS sequence"/>
</dbReference>
<gene>
    <name evidence="1" type="ORF">IV41_GL001967</name>
</gene>
<keyword evidence="2" id="KW-1185">Reference proteome</keyword>
<dbReference type="AlphaFoldDB" id="A0A0R2GX34"/>
<dbReference type="EMBL" id="JQBA01000008">
    <property type="protein sequence ID" value="KRN44910.1"/>
    <property type="molecule type" value="Genomic_DNA"/>
</dbReference>
<evidence type="ECO:0000313" key="1">
    <source>
        <dbReference type="EMBL" id="KRN44910.1"/>
    </source>
</evidence>
<sequence length="65" mass="8054">MGQRTYHNKLRRYQRLRQKQTEQQYEYLTERHIIRPAHPKYAVLNHFSHVANNVYNQGLYRARLV</sequence>
<dbReference type="RefSeq" id="WP_056994014.1">
    <property type="nucleotide sequence ID" value="NZ_JQBA01000008.1"/>
</dbReference>
<name>A0A0R2GX34_9LACO</name>
<dbReference type="PATRIC" id="fig|148604.4.peg.2029"/>
<evidence type="ECO:0000313" key="2">
    <source>
        <dbReference type="Proteomes" id="UP000051639"/>
    </source>
</evidence>
<protein>
    <submittedName>
        <fullName evidence="1">Uncharacterized protein</fullName>
    </submittedName>
</protein>
<reference evidence="1 2" key="1">
    <citation type="journal article" date="2015" name="Genome Announc.">
        <title>Expanding the biotechnology potential of lactobacilli through comparative genomics of 213 strains and associated genera.</title>
        <authorList>
            <person name="Sun Z."/>
            <person name="Harris H.M."/>
            <person name="McCann A."/>
            <person name="Guo C."/>
            <person name="Argimon S."/>
            <person name="Zhang W."/>
            <person name="Yang X."/>
            <person name="Jeffery I.B."/>
            <person name="Cooney J.C."/>
            <person name="Kagawa T.F."/>
            <person name="Liu W."/>
            <person name="Song Y."/>
            <person name="Salvetti E."/>
            <person name="Wrobel A."/>
            <person name="Rasinkangas P."/>
            <person name="Parkhill J."/>
            <person name="Rea M.C."/>
            <person name="O'Sullivan O."/>
            <person name="Ritari J."/>
            <person name="Douillard F.P."/>
            <person name="Paul Ross R."/>
            <person name="Yang R."/>
            <person name="Briner A.E."/>
            <person name="Felis G.E."/>
            <person name="de Vos W.M."/>
            <person name="Barrangou R."/>
            <person name="Klaenhammer T.R."/>
            <person name="Caufield P.W."/>
            <person name="Cui Y."/>
            <person name="Zhang H."/>
            <person name="O'Toole P.W."/>
        </authorList>
    </citation>
    <scope>NUCLEOTIDE SEQUENCE [LARGE SCALE GENOMIC DNA]</scope>
    <source>
        <strain evidence="1 2">DSM 14792</strain>
    </source>
</reference>
<organism evidence="1 2">
    <name type="scientific">Limosilactobacillus ingluviei</name>
    <dbReference type="NCBI Taxonomy" id="148604"/>
    <lineage>
        <taxon>Bacteria</taxon>
        <taxon>Bacillati</taxon>
        <taxon>Bacillota</taxon>
        <taxon>Bacilli</taxon>
        <taxon>Lactobacillales</taxon>
        <taxon>Lactobacillaceae</taxon>
        <taxon>Limosilactobacillus</taxon>
    </lineage>
</organism>
<proteinExistence type="predicted"/>
<comment type="caution">
    <text evidence="1">The sequence shown here is derived from an EMBL/GenBank/DDBJ whole genome shotgun (WGS) entry which is preliminary data.</text>
</comment>
<accession>A0A0R2GX34</accession>